<proteinExistence type="predicted"/>
<accession>C3Y1U4</accession>
<dbReference type="PANTHER" id="PTHR13826:SF14">
    <property type="entry name" value="TREFOIL FACTOR 2"/>
    <property type="match status" value="1"/>
</dbReference>
<gene>
    <name evidence="4" type="ORF">BRAFLDRAFT_219506</name>
</gene>
<evidence type="ECO:0000259" key="3">
    <source>
        <dbReference type="PROSITE" id="PS51448"/>
    </source>
</evidence>
<name>C3Y1U4_BRAFL</name>
<dbReference type="InterPro" id="IPR017994">
    <property type="entry name" value="P_trefoil_chordata"/>
</dbReference>
<reference evidence="4" key="1">
    <citation type="journal article" date="2008" name="Nature">
        <title>The amphioxus genome and the evolution of the chordate karyotype.</title>
        <authorList>
            <consortium name="US DOE Joint Genome Institute (JGI-PGF)"/>
            <person name="Putnam N.H."/>
            <person name="Butts T."/>
            <person name="Ferrier D.E.K."/>
            <person name="Furlong R.F."/>
            <person name="Hellsten U."/>
            <person name="Kawashima T."/>
            <person name="Robinson-Rechavi M."/>
            <person name="Shoguchi E."/>
            <person name="Terry A."/>
            <person name="Yu J.-K."/>
            <person name="Benito-Gutierrez E.L."/>
            <person name="Dubchak I."/>
            <person name="Garcia-Fernandez J."/>
            <person name="Gibson-Brown J.J."/>
            <person name="Grigoriev I.V."/>
            <person name="Horton A.C."/>
            <person name="de Jong P.J."/>
            <person name="Jurka J."/>
            <person name="Kapitonov V.V."/>
            <person name="Kohara Y."/>
            <person name="Kuroki Y."/>
            <person name="Lindquist E."/>
            <person name="Lucas S."/>
            <person name="Osoegawa K."/>
            <person name="Pennacchio L.A."/>
            <person name="Salamov A.A."/>
            <person name="Satou Y."/>
            <person name="Sauka-Spengler T."/>
            <person name="Schmutz J."/>
            <person name="Shin-I T."/>
            <person name="Toyoda A."/>
            <person name="Bronner-Fraser M."/>
            <person name="Fujiyama A."/>
            <person name="Holland L.Z."/>
            <person name="Holland P.W.H."/>
            <person name="Satoh N."/>
            <person name="Rokhsar D.S."/>
        </authorList>
    </citation>
    <scope>NUCLEOTIDE SEQUENCE [LARGE SCALE GENOMIC DNA]</scope>
    <source>
        <strain evidence="4">S238N-H82</strain>
        <tissue evidence="4">Testes</tissue>
    </source>
</reference>
<protein>
    <recommendedName>
        <fullName evidence="3">P-type domain-containing protein</fullName>
    </recommendedName>
</protein>
<evidence type="ECO:0000313" key="4">
    <source>
        <dbReference type="EMBL" id="EEN65834.1"/>
    </source>
</evidence>
<evidence type="ECO:0000256" key="1">
    <source>
        <dbReference type="ARBA" id="ARBA00023157"/>
    </source>
</evidence>
<dbReference type="PRINTS" id="PR00680">
    <property type="entry name" value="PTREFOIL"/>
</dbReference>
<dbReference type="Gene3D" id="4.10.110.10">
    <property type="entry name" value="Spasmolytic Protein, domain 1"/>
    <property type="match status" value="1"/>
</dbReference>
<dbReference type="PROSITE" id="PS51448">
    <property type="entry name" value="P_TREFOIL_2"/>
    <property type="match status" value="1"/>
</dbReference>
<dbReference type="FunFam" id="4.10.110.10:FF:000006">
    <property type="entry name" value="Trefoil factor 1"/>
    <property type="match status" value="1"/>
</dbReference>
<dbReference type="Pfam" id="PF00088">
    <property type="entry name" value="Trefoil"/>
    <property type="match status" value="1"/>
</dbReference>
<dbReference type="InterPro" id="IPR000519">
    <property type="entry name" value="P_trefoil_dom"/>
</dbReference>
<evidence type="ECO:0000256" key="2">
    <source>
        <dbReference type="PROSITE-ProRule" id="PRU00779"/>
    </source>
</evidence>
<dbReference type="PANTHER" id="PTHR13826">
    <property type="entry name" value="INTESTINAL TREFOIL FACTOR-RELATED"/>
    <property type="match status" value="1"/>
</dbReference>
<feature type="disulfide bond" evidence="2">
    <location>
        <begin position="17"/>
        <end position="32"/>
    </location>
</feature>
<dbReference type="InterPro" id="IPR044913">
    <property type="entry name" value="P_trefoil_dom_sf"/>
</dbReference>
<dbReference type="AlphaFoldDB" id="C3Y1U4"/>
<organism>
    <name type="scientific">Branchiostoma floridae</name>
    <name type="common">Florida lancelet</name>
    <name type="synonym">Amphioxus</name>
    <dbReference type="NCBI Taxonomy" id="7739"/>
    <lineage>
        <taxon>Eukaryota</taxon>
        <taxon>Metazoa</taxon>
        <taxon>Chordata</taxon>
        <taxon>Cephalochordata</taxon>
        <taxon>Leptocardii</taxon>
        <taxon>Amphioxiformes</taxon>
        <taxon>Branchiostomatidae</taxon>
        <taxon>Branchiostoma</taxon>
    </lineage>
</organism>
<feature type="non-terminal residue" evidence="4">
    <location>
        <position position="1"/>
    </location>
</feature>
<feature type="disulfide bond" evidence="2">
    <location>
        <begin position="7"/>
        <end position="33"/>
    </location>
</feature>
<dbReference type="SUPFAM" id="SSF57492">
    <property type="entry name" value="Trefoil"/>
    <property type="match status" value="1"/>
</dbReference>
<keyword evidence="1 2" id="KW-1015">Disulfide bond</keyword>
<dbReference type="CDD" id="cd00111">
    <property type="entry name" value="Trefoil"/>
    <property type="match status" value="1"/>
</dbReference>
<dbReference type="EMBL" id="GG666480">
    <property type="protein sequence ID" value="EEN65834.1"/>
    <property type="molecule type" value="Genomic_DNA"/>
</dbReference>
<feature type="disulfide bond" evidence="2">
    <location>
        <begin position="27"/>
        <end position="44"/>
    </location>
</feature>
<dbReference type="SMART" id="SM00018">
    <property type="entry name" value="PD"/>
    <property type="match status" value="1"/>
</dbReference>
<feature type="domain" description="P-type" evidence="3">
    <location>
        <begin position="5"/>
        <end position="48"/>
    </location>
</feature>
<sequence length="51" mass="5772">GMLPEECLVEPSLRQECGWGGITQHQCRQRGCCFDSSVPTMKWCFHKKGVS</sequence>
<dbReference type="InParanoid" id="C3Y1U4"/>